<dbReference type="EMBL" id="SRMA01025825">
    <property type="protein sequence ID" value="TRY90709.1"/>
    <property type="molecule type" value="Genomic_DNA"/>
</dbReference>
<feature type="domain" description="IF rod" evidence="4">
    <location>
        <begin position="49"/>
        <end position="358"/>
    </location>
</feature>
<organism evidence="5 6">
    <name type="scientific">Danionella cerebrum</name>
    <dbReference type="NCBI Taxonomy" id="2873325"/>
    <lineage>
        <taxon>Eukaryota</taxon>
        <taxon>Metazoa</taxon>
        <taxon>Chordata</taxon>
        <taxon>Craniata</taxon>
        <taxon>Vertebrata</taxon>
        <taxon>Euteleostomi</taxon>
        <taxon>Actinopterygii</taxon>
        <taxon>Neopterygii</taxon>
        <taxon>Teleostei</taxon>
        <taxon>Ostariophysi</taxon>
        <taxon>Cypriniformes</taxon>
        <taxon>Danionidae</taxon>
        <taxon>Danioninae</taxon>
        <taxon>Danionella</taxon>
    </lineage>
</organism>
<accession>A0A553QL40</accession>
<evidence type="ECO:0000259" key="4">
    <source>
        <dbReference type="PROSITE" id="PS51842"/>
    </source>
</evidence>
<dbReference type="Pfam" id="PF00038">
    <property type="entry name" value="Filament"/>
    <property type="match status" value="1"/>
</dbReference>
<dbReference type="PANTHER" id="PTHR23239:SF367">
    <property type="entry name" value="KERATIN 15-RELATED"/>
    <property type="match status" value="1"/>
</dbReference>
<evidence type="ECO:0000256" key="2">
    <source>
        <dbReference type="ARBA" id="ARBA00023054"/>
    </source>
</evidence>
<evidence type="ECO:0000313" key="6">
    <source>
        <dbReference type="Proteomes" id="UP000316079"/>
    </source>
</evidence>
<keyword evidence="6" id="KW-1185">Reference proteome</keyword>
<proteinExistence type="predicted"/>
<dbReference type="Gene3D" id="1.20.5.500">
    <property type="entry name" value="Single helix bin"/>
    <property type="match status" value="1"/>
</dbReference>
<keyword evidence="2 3" id="KW-0175">Coiled coil</keyword>
<dbReference type="SMART" id="SM01391">
    <property type="entry name" value="Filament"/>
    <property type="match status" value="1"/>
</dbReference>
<reference evidence="5 6" key="1">
    <citation type="journal article" date="2019" name="Sci. Data">
        <title>Hybrid genome assembly and annotation of Danionella translucida.</title>
        <authorList>
            <person name="Kadobianskyi M."/>
            <person name="Schulze L."/>
            <person name="Schuelke M."/>
            <person name="Judkewitz B."/>
        </authorList>
    </citation>
    <scope>NUCLEOTIDE SEQUENCE [LARGE SCALE GENOMIC DNA]</scope>
    <source>
        <strain evidence="5 6">Bolton</strain>
    </source>
</reference>
<gene>
    <name evidence="5" type="ORF">DNTS_002903</name>
</gene>
<feature type="coiled-coil region" evidence="3">
    <location>
        <begin position="53"/>
        <end position="87"/>
    </location>
</feature>
<evidence type="ECO:0000256" key="1">
    <source>
        <dbReference type="ARBA" id="ARBA00022754"/>
    </source>
</evidence>
<dbReference type="PROSITE" id="PS51842">
    <property type="entry name" value="IF_ROD_2"/>
    <property type="match status" value="1"/>
</dbReference>
<dbReference type="GO" id="GO:0005198">
    <property type="term" value="F:structural molecule activity"/>
    <property type="evidence" value="ECO:0007669"/>
    <property type="project" value="InterPro"/>
</dbReference>
<dbReference type="InterPro" id="IPR039008">
    <property type="entry name" value="IF_rod_dom"/>
</dbReference>
<dbReference type="SUPFAM" id="SSF64593">
    <property type="entry name" value="Intermediate filament protein, coiled coil region"/>
    <property type="match status" value="2"/>
</dbReference>
<dbReference type="GO" id="GO:0005882">
    <property type="term" value="C:intermediate filament"/>
    <property type="evidence" value="ECO:0007669"/>
    <property type="project" value="UniProtKB-KW"/>
</dbReference>
<dbReference type="STRING" id="623744.A0A553QL40"/>
<dbReference type="FunFam" id="1.20.5.170:FF:000002">
    <property type="entry name" value="Type I keratin KA11"/>
    <property type="match status" value="1"/>
</dbReference>
<dbReference type="OrthoDB" id="2441647at2759"/>
<protein>
    <recommendedName>
        <fullName evidence="4">IF rod domain-containing protein</fullName>
    </recommendedName>
</protein>
<dbReference type="AlphaFoldDB" id="A0A553QL40"/>
<sequence length="392" mass="44544">MYTQANSKTLSVYGGAGARGTRVSPSAEFLHSFPRGFSLTDALEPTNDKKATMQKLNGRLASYLEKVQSLEKANAELEKKIREWYETHPGVTFDHTTFLDTIQDLRTEIQQLSQNTASINLGVDNAKLTVDDFKQKFEHERAMRQEVEADIASLRKILDEFSLSRSDLEMECEALKEELIILRRNHEENMTLTKGGGGQVNVSVDAAPSMDLNEAMEEIRNHYETVTLKNRQELESWYDNKIATVQQEAIIHNEDLQHSRTELKELTSSFQRLQIELQTHRSMKSALDGESEETDARFGNQLSGLQATVSSLEDKLVQFHANIAKNKDEYETLLDVKNRLELEIAEYRRLLDGNERGPHKVVTTKVITVVETVVDGKVMESKETVDVHEVDD</sequence>
<comment type="caution">
    <text evidence="5">The sequence shown here is derived from an EMBL/GenBank/DDBJ whole genome shotgun (WGS) entry which is preliminary data.</text>
</comment>
<dbReference type="Proteomes" id="UP000316079">
    <property type="component" value="Unassembled WGS sequence"/>
</dbReference>
<dbReference type="Gene3D" id="1.20.5.1160">
    <property type="entry name" value="Vasodilator-stimulated phosphoprotein"/>
    <property type="match status" value="1"/>
</dbReference>
<keyword evidence="1" id="KW-0403">Intermediate filament</keyword>
<feature type="coiled-coil region" evidence="3">
    <location>
        <begin position="158"/>
        <end position="185"/>
    </location>
</feature>
<name>A0A553QL40_9TELE</name>
<dbReference type="PRINTS" id="PR01248">
    <property type="entry name" value="TYPE1KERATIN"/>
</dbReference>
<dbReference type="PANTHER" id="PTHR23239">
    <property type="entry name" value="INTERMEDIATE FILAMENT"/>
    <property type="match status" value="1"/>
</dbReference>
<dbReference type="InterPro" id="IPR002957">
    <property type="entry name" value="Keratin_I"/>
</dbReference>
<dbReference type="FunFam" id="1.20.5.500:FF:000001">
    <property type="entry name" value="Type II keratin 23"/>
    <property type="match status" value="1"/>
</dbReference>
<dbReference type="Gene3D" id="1.20.5.170">
    <property type="match status" value="1"/>
</dbReference>
<evidence type="ECO:0000256" key="3">
    <source>
        <dbReference type="SAM" id="Coils"/>
    </source>
</evidence>
<evidence type="ECO:0000313" key="5">
    <source>
        <dbReference type="EMBL" id="TRY90709.1"/>
    </source>
</evidence>
<feature type="coiled-coil region" evidence="3">
    <location>
        <begin position="323"/>
        <end position="350"/>
    </location>
</feature>